<dbReference type="PROSITE" id="PS50123">
    <property type="entry name" value="CHER"/>
    <property type="match status" value="1"/>
</dbReference>
<evidence type="ECO:0000256" key="5">
    <source>
        <dbReference type="PIRNR" id="PIRNR000410"/>
    </source>
</evidence>
<dbReference type="InterPro" id="IPR022641">
    <property type="entry name" value="CheR_N"/>
</dbReference>
<evidence type="ECO:0000313" key="8">
    <source>
        <dbReference type="EMBL" id="SDW89394.1"/>
    </source>
</evidence>
<dbReference type="EC" id="2.1.1.80" evidence="5"/>
<protein>
    <recommendedName>
        <fullName evidence="5">Chemotaxis protein methyltransferase</fullName>
        <ecNumber evidence="5">2.1.1.80</ecNumber>
    </recommendedName>
</protein>
<dbReference type="GO" id="GO:0008983">
    <property type="term" value="F:protein-glutamate O-methyltransferase activity"/>
    <property type="evidence" value="ECO:0007669"/>
    <property type="project" value="UniProtKB-EC"/>
</dbReference>
<gene>
    <name evidence="8" type="ORF">SAMN05444336_102654</name>
</gene>
<evidence type="ECO:0000256" key="1">
    <source>
        <dbReference type="ARBA" id="ARBA00001541"/>
    </source>
</evidence>
<feature type="binding site" evidence="6">
    <location>
        <position position="97"/>
    </location>
    <ligand>
        <name>S-adenosyl-L-methionine</name>
        <dbReference type="ChEBI" id="CHEBI:59789"/>
    </ligand>
</feature>
<dbReference type="STRING" id="356660.SAMN05444336_102654"/>
<dbReference type="InterPro" id="IPR022642">
    <property type="entry name" value="CheR_C"/>
</dbReference>
<keyword evidence="3 5" id="KW-0808">Transferase</keyword>
<dbReference type="Gene3D" id="3.40.50.150">
    <property type="entry name" value="Vaccinia Virus protein VP39"/>
    <property type="match status" value="1"/>
</dbReference>
<feature type="binding site" evidence="6">
    <location>
        <begin position="234"/>
        <end position="235"/>
    </location>
    <ligand>
        <name>S-adenosyl-L-methionine</name>
        <dbReference type="ChEBI" id="CHEBI:59789"/>
    </ligand>
</feature>
<evidence type="ECO:0000259" key="7">
    <source>
        <dbReference type="PROSITE" id="PS50123"/>
    </source>
</evidence>
<dbReference type="InterPro" id="IPR050903">
    <property type="entry name" value="Bact_Chemotaxis_MeTrfase"/>
</dbReference>
<comment type="catalytic activity">
    <reaction evidence="1 5">
        <text>L-glutamyl-[protein] + S-adenosyl-L-methionine = [protein]-L-glutamate 5-O-methyl ester + S-adenosyl-L-homocysteine</text>
        <dbReference type="Rhea" id="RHEA:24452"/>
        <dbReference type="Rhea" id="RHEA-COMP:10208"/>
        <dbReference type="Rhea" id="RHEA-COMP:10311"/>
        <dbReference type="ChEBI" id="CHEBI:29973"/>
        <dbReference type="ChEBI" id="CHEBI:57856"/>
        <dbReference type="ChEBI" id="CHEBI:59789"/>
        <dbReference type="ChEBI" id="CHEBI:82795"/>
        <dbReference type="EC" id="2.1.1.80"/>
    </reaction>
</comment>
<dbReference type="InterPro" id="IPR029063">
    <property type="entry name" value="SAM-dependent_MTases_sf"/>
</dbReference>
<evidence type="ECO:0000256" key="4">
    <source>
        <dbReference type="ARBA" id="ARBA00022691"/>
    </source>
</evidence>
<feature type="binding site" evidence="6">
    <location>
        <position position="137"/>
    </location>
    <ligand>
        <name>S-adenosyl-L-methionine</name>
        <dbReference type="ChEBI" id="CHEBI:59789"/>
    </ligand>
</feature>
<dbReference type="InterPro" id="IPR000780">
    <property type="entry name" value="CheR_MeTrfase"/>
</dbReference>
<feature type="binding site" evidence="6">
    <location>
        <position position="101"/>
    </location>
    <ligand>
        <name>S-adenosyl-L-methionine</name>
        <dbReference type="ChEBI" id="CHEBI:59789"/>
    </ligand>
</feature>
<feature type="binding site" evidence="6">
    <location>
        <position position="163"/>
    </location>
    <ligand>
        <name>S-adenosyl-L-methionine</name>
        <dbReference type="ChEBI" id="CHEBI:59789"/>
    </ligand>
</feature>
<dbReference type="PANTHER" id="PTHR24422">
    <property type="entry name" value="CHEMOTAXIS PROTEIN METHYLTRANSFERASE"/>
    <property type="match status" value="1"/>
</dbReference>
<dbReference type="InterPro" id="IPR036804">
    <property type="entry name" value="CheR_N_sf"/>
</dbReference>
<dbReference type="SMART" id="SM00138">
    <property type="entry name" value="MeTrc"/>
    <property type="match status" value="1"/>
</dbReference>
<keyword evidence="2 5" id="KW-0489">Methyltransferase</keyword>
<dbReference type="PIRSF" id="PIRSF000410">
    <property type="entry name" value="CheR"/>
    <property type="match status" value="1"/>
</dbReference>
<dbReference type="Proteomes" id="UP000199118">
    <property type="component" value="Unassembled WGS sequence"/>
</dbReference>
<dbReference type="InterPro" id="IPR026024">
    <property type="entry name" value="Chemotaxis_MeTrfase_CheR"/>
</dbReference>
<organism evidence="8 9">
    <name type="scientific">Albimonas donghaensis</name>
    <dbReference type="NCBI Taxonomy" id="356660"/>
    <lineage>
        <taxon>Bacteria</taxon>
        <taxon>Pseudomonadati</taxon>
        <taxon>Pseudomonadota</taxon>
        <taxon>Alphaproteobacteria</taxon>
        <taxon>Rhodobacterales</taxon>
        <taxon>Paracoccaceae</taxon>
        <taxon>Albimonas</taxon>
    </lineage>
</organism>
<evidence type="ECO:0000256" key="3">
    <source>
        <dbReference type="ARBA" id="ARBA00022679"/>
    </source>
</evidence>
<proteinExistence type="predicted"/>
<evidence type="ECO:0000313" key="9">
    <source>
        <dbReference type="Proteomes" id="UP000199118"/>
    </source>
</evidence>
<dbReference type="PANTHER" id="PTHR24422:SF19">
    <property type="entry name" value="CHEMOTAXIS PROTEIN METHYLTRANSFERASE"/>
    <property type="match status" value="1"/>
</dbReference>
<dbReference type="AlphaFoldDB" id="A0A1H2XAB4"/>
<feature type="domain" description="CheR-type methyltransferase" evidence="7">
    <location>
        <begin position="18"/>
        <end position="289"/>
    </location>
</feature>
<sequence length="289" mass="32230">MTPRSSAPRVSDSRDTGAYGGEFNMSDAEFQRVADKVFEIAGIVLKDHKRQMVYTRLSRRLRALGMTSFTDYMDHLESGAGSREITEFSNAVTTNLTSFFRESHHFDHLRHEVLEPLGKAGKSRIRVWSAGCSTGEEPYSIALTARAAARSMGGADFRILATDLDTNVLAKAKAGIYPEARAADVPSELRSGAMSRRGADVEMSAQLKSMIAFRQLNLLHAWPFRGPFDVIFCRNVLIYFDAETKAGLVRRYAEALTDDGILYLGHSESLLGEHPLLSSEGRTIYRRRR</sequence>
<keyword evidence="4 5" id="KW-0949">S-adenosyl-L-methionine</keyword>
<keyword evidence="9" id="KW-1185">Reference proteome</keyword>
<dbReference type="SUPFAM" id="SSF53335">
    <property type="entry name" value="S-adenosyl-L-methionine-dependent methyltransferases"/>
    <property type="match status" value="1"/>
</dbReference>
<name>A0A1H2XAB4_9RHOB</name>
<feature type="binding site" evidence="6">
    <location>
        <position position="95"/>
    </location>
    <ligand>
        <name>S-adenosyl-L-methionine</name>
        <dbReference type="ChEBI" id="CHEBI:59789"/>
    </ligand>
</feature>
<dbReference type="Gene3D" id="1.10.155.10">
    <property type="entry name" value="Chemotaxis receptor methyltransferase CheR, N-terminal domain"/>
    <property type="match status" value="1"/>
</dbReference>
<dbReference type="CDD" id="cd02440">
    <property type="entry name" value="AdoMet_MTases"/>
    <property type="match status" value="1"/>
</dbReference>
<dbReference type="PRINTS" id="PR00996">
    <property type="entry name" value="CHERMTFRASE"/>
</dbReference>
<dbReference type="OrthoDB" id="9816309at2"/>
<comment type="function">
    <text evidence="5">Methylation of the membrane-bound methyl-accepting chemotaxis proteins (MCP) to form gamma-glutamyl methyl ester residues in MCP.</text>
</comment>
<dbReference type="GO" id="GO:0032259">
    <property type="term" value="P:methylation"/>
    <property type="evidence" value="ECO:0007669"/>
    <property type="project" value="UniProtKB-KW"/>
</dbReference>
<reference evidence="8 9" key="1">
    <citation type="submission" date="2016-10" db="EMBL/GenBank/DDBJ databases">
        <authorList>
            <person name="de Groot N.N."/>
        </authorList>
    </citation>
    <scope>NUCLEOTIDE SEQUENCE [LARGE SCALE GENOMIC DNA]</scope>
    <source>
        <strain evidence="8 9">DSM 17890</strain>
    </source>
</reference>
<dbReference type="EMBL" id="FNMZ01000002">
    <property type="protein sequence ID" value="SDW89394.1"/>
    <property type="molecule type" value="Genomic_DNA"/>
</dbReference>
<feature type="binding site" evidence="6">
    <location>
        <begin position="217"/>
        <end position="218"/>
    </location>
    <ligand>
        <name>S-adenosyl-L-methionine</name>
        <dbReference type="ChEBI" id="CHEBI:59789"/>
    </ligand>
</feature>
<dbReference type="Pfam" id="PF01739">
    <property type="entry name" value="CheR"/>
    <property type="match status" value="1"/>
</dbReference>
<evidence type="ECO:0000256" key="6">
    <source>
        <dbReference type="PIRSR" id="PIRSR000410-1"/>
    </source>
</evidence>
<dbReference type="Pfam" id="PF03705">
    <property type="entry name" value="CheR_N"/>
    <property type="match status" value="1"/>
</dbReference>
<dbReference type="RefSeq" id="WP_092680865.1">
    <property type="nucleotide sequence ID" value="NZ_FNMZ01000002.1"/>
</dbReference>
<evidence type="ECO:0000256" key="2">
    <source>
        <dbReference type="ARBA" id="ARBA00022603"/>
    </source>
</evidence>
<dbReference type="SUPFAM" id="SSF47757">
    <property type="entry name" value="Chemotaxis receptor methyltransferase CheR, N-terminal domain"/>
    <property type="match status" value="1"/>
</dbReference>
<accession>A0A1H2XAB4</accession>